<feature type="binding site" evidence="11">
    <location>
        <position position="121"/>
    </location>
    <ligand>
        <name>NAD(+)</name>
        <dbReference type="ChEBI" id="CHEBI:57540"/>
    </ligand>
</feature>
<dbReference type="Proteomes" id="UP000001366">
    <property type="component" value="Chromosome"/>
</dbReference>
<dbReference type="SUPFAM" id="SSF52413">
    <property type="entry name" value="UDP-glucose/GDP-mannose dehydrogenase C-terminal domain"/>
    <property type="match status" value="1"/>
</dbReference>
<dbReference type="GO" id="GO:0003979">
    <property type="term" value="F:UDP-glucose 6-dehydrogenase activity"/>
    <property type="evidence" value="ECO:0007669"/>
    <property type="project" value="UniProtKB-EC"/>
</dbReference>
<comment type="similarity">
    <text evidence="2 8">Belongs to the UDP-glucose/GDP-mannose dehydrogenase family.</text>
</comment>
<dbReference type="Pfam" id="PF00984">
    <property type="entry name" value="UDPG_MGDP_dh"/>
    <property type="match status" value="1"/>
</dbReference>
<evidence type="ECO:0000256" key="1">
    <source>
        <dbReference type="ARBA" id="ARBA00004701"/>
    </source>
</evidence>
<evidence type="ECO:0000256" key="11">
    <source>
        <dbReference type="PIRSR" id="PIRSR500134-3"/>
    </source>
</evidence>
<feature type="binding site" evidence="11">
    <location>
        <position position="86"/>
    </location>
    <ligand>
        <name>NAD(+)</name>
        <dbReference type="ChEBI" id="CHEBI:57540"/>
    </ligand>
</feature>
<dbReference type="Gene3D" id="3.40.50.720">
    <property type="entry name" value="NAD(P)-binding Rossmann-like Domain"/>
    <property type="match status" value="2"/>
</dbReference>
<evidence type="ECO:0000259" key="12">
    <source>
        <dbReference type="SMART" id="SM00984"/>
    </source>
</evidence>
<protein>
    <recommendedName>
        <fullName evidence="4 8">UDP-glucose 6-dehydrogenase</fullName>
        <ecNumber evidence="3 8">1.1.1.22</ecNumber>
    </recommendedName>
</protein>
<name>C0QRY6_PERMH</name>
<dbReference type="InterPro" id="IPR014026">
    <property type="entry name" value="UDP-Glc/GDP-Man_DH_dimer"/>
</dbReference>
<evidence type="ECO:0000256" key="3">
    <source>
        <dbReference type="ARBA" id="ARBA00012954"/>
    </source>
</evidence>
<dbReference type="eggNOG" id="COG1004">
    <property type="taxonomic scope" value="Bacteria"/>
</dbReference>
<dbReference type="InterPro" id="IPR017476">
    <property type="entry name" value="UDP-Glc/GDP-Man"/>
</dbReference>
<dbReference type="HOGENOM" id="CLU_023810_1_2_0"/>
<dbReference type="InterPro" id="IPR028357">
    <property type="entry name" value="UDPglc_DH_bac"/>
</dbReference>
<feature type="domain" description="UDP-glucose/GDP-mannose dehydrogenase C-terminal" evidence="12">
    <location>
        <begin position="317"/>
        <end position="421"/>
    </location>
</feature>
<dbReference type="InterPro" id="IPR014027">
    <property type="entry name" value="UDP-Glc/GDP-Man_DH_C"/>
</dbReference>
<gene>
    <name evidence="13" type="ordered locus">PERMA_1666</name>
</gene>
<organism evidence="13 14">
    <name type="scientific">Persephonella marina (strain DSM 14350 / EX-H1)</name>
    <dbReference type="NCBI Taxonomy" id="123214"/>
    <lineage>
        <taxon>Bacteria</taxon>
        <taxon>Pseudomonadati</taxon>
        <taxon>Aquificota</taxon>
        <taxon>Aquificia</taxon>
        <taxon>Aquificales</taxon>
        <taxon>Hydrogenothermaceae</taxon>
        <taxon>Persephonella</taxon>
    </lineage>
</organism>
<dbReference type="PIRSF" id="PIRSF500134">
    <property type="entry name" value="UDPglc_DH_bac"/>
    <property type="match status" value="1"/>
</dbReference>
<dbReference type="GO" id="GO:0051287">
    <property type="term" value="F:NAD binding"/>
    <property type="evidence" value="ECO:0007669"/>
    <property type="project" value="InterPro"/>
</dbReference>
<evidence type="ECO:0000256" key="8">
    <source>
        <dbReference type="PIRNR" id="PIRNR000124"/>
    </source>
</evidence>
<dbReference type="InterPro" id="IPR036291">
    <property type="entry name" value="NAD(P)-bd_dom_sf"/>
</dbReference>
<keyword evidence="6 8" id="KW-0520">NAD</keyword>
<dbReference type="NCBIfam" id="TIGR03026">
    <property type="entry name" value="NDP-sugDHase"/>
    <property type="match status" value="1"/>
</dbReference>
<evidence type="ECO:0000256" key="10">
    <source>
        <dbReference type="PIRSR" id="PIRSR500134-2"/>
    </source>
</evidence>
<dbReference type="GO" id="GO:0006065">
    <property type="term" value="P:UDP-glucuronate biosynthetic process"/>
    <property type="evidence" value="ECO:0007669"/>
    <property type="project" value="UniProtKB-UniPathway"/>
</dbReference>
<dbReference type="InterPro" id="IPR008927">
    <property type="entry name" value="6-PGluconate_DH-like_C_sf"/>
</dbReference>
<dbReference type="Pfam" id="PF03720">
    <property type="entry name" value="UDPG_MGDP_dh_C"/>
    <property type="match status" value="1"/>
</dbReference>
<dbReference type="PIRSF" id="PIRSF000124">
    <property type="entry name" value="UDPglc_GDPman_dh"/>
    <property type="match status" value="1"/>
</dbReference>
<dbReference type="InterPro" id="IPR001732">
    <property type="entry name" value="UDP-Glc/GDP-Man_DH_N"/>
</dbReference>
<keyword evidence="5 8" id="KW-0560">Oxidoreductase</keyword>
<feature type="active site" description="Nucleophile" evidence="9">
    <location>
        <position position="264"/>
    </location>
</feature>
<evidence type="ECO:0000256" key="4">
    <source>
        <dbReference type="ARBA" id="ARBA00015132"/>
    </source>
</evidence>
<accession>C0QRY6</accession>
<dbReference type="InterPro" id="IPR036220">
    <property type="entry name" value="UDP-Glc/GDP-Man_DH_C_sf"/>
</dbReference>
<feature type="binding site" evidence="11">
    <location>
        <position position="35"/>
    </location>
    <ligand>
        <name>NAD(+)</name>
        <dbReference type="ChEBI" id="CHEBI:57540"/>
    </ligand>
</feature>
<dbReference type="EMBL" id="CP001230">
    <property type="protein sequence ID" value="ACO03479.1"/>
    <property type="molecule type" value="Genomic_DNA"/>
</dbReference>
<dbReference type="PROSITE" id="PS51257">
    <property type="entry name" value="PROKAR_LIPOPROTEIN"/>
    <property type="match status" value="1"/>
</dbReference>
<feature type="binding site" evidence="11">
    <location>
        <position position="156"/>
    </location>
    <ligand>
        <name>NAD(+)</name>
        <dbReference type="ChEBI" id="CHEBI:57540"/>
    </ligand>
</feature>
<evidence type="ECO:0000313" key="14">
    <source>
        <dbReference type="Proteomes" id="UP000001366"/>
    </source>
</evidence>
<feature type="binding site" evidence="10">
    <location>
        <position position="324"/>
    </location>
    <ligand>
        <name>substrate</name>
    </ligand>
</feature>
<evidence type="ECO:0000256" key="5">
    <source>
        <dbReference type="ARBA" id="ARBA00023002"/>
    </source>
</evidence>
<dbReference type="AlphaFoldDB" id="C0QRY6"/>
<dbReference type="SUPFAM" id="SSF51735">
    <property type="entry name" value="NAD(P)-binding Rossmann-fold domains"/>
    <property type="match status" value="1"/>
</dbReference>
<evidence type="ECO:0000256" key="9">
    <source>
        <dbReference type="PIRSR" id="PIRSR500134-1"/>
    </source>
</evidence>
<dbReference type="STRING" id="123214.PERMA_1666"/>
<dbReference type="SMART" id="SM00984">
    <property type="entry name" value="UDPG_MGDP_dh_C"/>
    <property type="match status" value="1"/>
</dbReference>
<comment type="catalytic activity">
    <reaction evidence="7 8">
        <text>UDP-alpha-D-glucose + 2 NAD(+) + H2O = UDP-alpha-D-glucuronate + 2 NADH + 3 H(+)</text>
        <dbReference type="Rhea" id="RHEA:23596"/>
        <dbReference type="ChEBI" id="CHEBI:15377"/>
        <dbReference type="ChEBI" id="CHEBI:15378"/>
        <dbReference type="ChEBI" id="CHEBI:57540"/>
        <dbReference type="ChEBI" id="CHEBI:57945"/>
        <dbReference type="ChEBI" id="CHEBI:58052"/>
        <dbReference type="ChEBI" id="CHEBI:58885"/>
        <dbReference type="EC" id="1.1.1.22"/>
    </reaction>
</comment>
<feature type="binding site" evidence="10">
    <location>
        <position position="208"/>
    </location>
    <ligand>
        <name>substrate</name>
    </ligand>
</feature>
<sequence>MKITVIGAGYVGLVTAACFADLGNEVLCVEKVSSKLEKLCRGISPIYEPGLSEMLQRNIKEGRIQFTDRIEEGVRFSDVIFLCVGTPQGEDGKADLSQVEEASRQIAQNMTDYKLIIEKSTVPVNTHQWVKKTVKRYIKDKSIDFDVASNPEFLREGSAIYDFMNPDRIVVGVESERARKIMEELYRPFTEKGFPLLITTPAAAELIKHASNSFLAMKISYINMIADLCEKVGADINEVADGMGYDKRIGRDFLNAGIGYGGSCFPKDVQAFIKIAEDHGLDFGLLKETEKINRSRRRKFLDRIEDVLWISKDKNIAVWGLAFKPNTDDIREAPSIDIVRELDRLGANLRLYDPKAMENFRYLFPEKENISYVEDMYDALKDADALLIITEWDQFKNADLDRVKQLMRLPIVIDGRNVYDPKMMKEKGFEYYSIGR</sequence>
<dbReference type="UniPathway" id="UPA00038">
    <property type="reaction ID" value="UER00491"/>
</dbReference>
<dbReference type="Pfam" id="PF03721">
    <property type="entry name" value="UDPG_MGDP_dh_N"/>
    <property type="match status" value="1"/>
</dbReference>
<dbReference type="RefSeq" id="WP_012675718.1">
    <property type="nucleotide sequence ID" value="NC_012440.1"/>
</dbReference>
<feature type="binding site" evidence="10">
    <location>
        <position position="261"/>
    </location>
    <ligand>
        <name>substrate</name>
    </ligand>
</feature>
<feature type="binding site" evidence="11">
    <location>
        <position position="331"/>
    </location>
    <ligand>
        <name>NAD(+)</name>
        <dbReference type="ChEBI" id="CHEBI:57540"/>
    </ligand>
</feature>
<keyword evidence="14" id="KW-1185">Reference proteome</keyword>
<dbReference type="GO" id="GO:0000271">
    <property type="term" value="P:polysaccharide biosynthetic process"/>
    <property type="evidence" value="ECO:0007669"/>
    <property type="project" value="InterPro"/>
</dbReference>
<evidence type="ECO:0000256" key="2">
    <source>
        <dbReference type="ARBA" id="ARBA00006601"/>
    </source>
</evidence>
<evidence type="ECO:0000256" key="6">
    <source>
        <dbReference type="ARBA" id="ARBA00023027"/>
    </source>
</evidence>
<comment type="pathway">
    <text evidence="1">Nucleotide-sugar biosynthesis; UDP-alpha-D-glucuronate biosynthesis; UDP-alpha-D-glucuronate from UDP-alpha-D-glucose: step 1/1.</text>
</comment>
<feature type="binding site" evidence="10">
    <location>
        <begin position="153"/>
        <end position="156"/>
    </location>
    <ligand>
        <name>substrate</name>
    </ligand>
</feature>
<proteinExistence type="inferred from homology"/>
<feature type="binding site" evidence="10">
    <location>
        <begin position="253"/>
        <end position="257"/>
    </location>
    <ligand>
        <name>substrate</name>
    </ligand>
</feature>
<dbReference type="PANTHER" id="PTHR43750:SF3">
    <property type="entry name" value="UDP-GLUCOSE 6-DEHYDROGENASE TUAD"/>
    <property type="match status" value="1"/>
</dbReference>
<reference evidence="13 14" key="1">
    <citation type="journal article" date="2009" name="J. Bacteriol.">
        <title>Complete and draft genome sequences of six members of the Aquificales.</title>
        <authorList>
            <person name="Reysenbach A.L."/>
            <person name="Hamamura N."/>
            <person name="Podar M."/>
            <person name="Griffiths E."/>
            <person name="Ferreira S."/>
            <person name="Hochstein R."/>
            <person name="Heidelberg J."/>
            <person name="Johnson J."/>
            <person name="Mead D."/>
            <person name="Pohorille A."/>
            <person name="Sarmiento M."/>
            <person name="Schweighofer K."/>
            <person name="Seshadri R."/>
            <person name="Voytek M.A."/>
        </authorList>
    </citation>
    <scope>NUCLEOTIDE SEQUENCE [LARGE SCALE GENOMIC DNA]</scope>
    <source>
        <strain evidence="14">DSM 14350 / EX-H1</strain>
    </source>
</reference>
<dbReference type="SUPFAM" id="SSF48179">
    <property type="entry name" value="6-phosphogluconate dehydrogenase C-terminal domain-like"/>
    <property type="match status" value="1"/>
</dbReference>
<dbReference type="EC" id="1.1.1.22" evidence="3 8"/>
<feature type="binding site" evidence="11">
    <location>
        <position position="267"/>
    </location>
    <ligand>
        <name>NAD(+)</name>
        <dbReference type="ChEBI" id="CHEBI:57540"/>
    </ligand>
</feature>
<dbReference type="KEGG" id="pmx:PERMA_1666"/>
<dbReference type="PaxDb" id="123214-PERMA_1666"/>
<dbReference type="PANTHER" id="PTHR43750">
    <property type="entry name" value="UDP-GLUCOSE 6-DEHYDROGENASE TUAD"/>
    <property type="match status" value="1"/>
</dbReference>
<evidence type="ECO:0000313" key="13">
    <source>
        <dbReference type="EMBL" id="ACO03479.1"/>
    </source>
</evidence>
<dbReference type="Gene3D" id="1.20.5.100">
    <property type="entry name" value="Cytochrome c1, transmembrane anchor, C-terminal"/>
    <property type="match status" value="1"/>
</dbReference>
<evidence type="ECO:0000256" key="7">
    <source>
        <dbReference type="ARBA" id="ARBA00047473"/>
    </source>
</evidence>